<dbReference type="InterPro" id="IPR003658">
    <property type="entry name" value="Anti-sigma_ant"/>
</dbReference>
<dbReference type="SUPFAM" id="SSF52091">
    <property type="entry name" value="SpoIIaa-like"/>
    <property type="match status" value="1"/>
</dbReference>
<keyword evidence="5" id="KW-1185">Reference proteome</keyword>
<dbReference type="PROSITE" id="PS50801">
    <property type="entry name" value="STAS"/>
    <property type="match status" value="1"/>
</dbReference>
<evidence type="ECO:0000259" key="3">
    <source>
        <dbReference type="PROSITE" id="PS50801"/>
    </source>
</evidence>
<evidence type="ECO:0000313" key="4">
    <source>
        <dbReference type="EMBL" id="MFC4913907.1"/>
    </source>
</evidence>
<dbReference type="Pfam" id="PF01740">
    <property type="entry name" value="STAS"/>
    <property type="match status" value="1"/>
</dbReference>
<dbReference type="PANTHER" id="PTHR33495:SF2">
    <property type="entry name" value="ANTI-SIGMA FACTOR ANTAGONIST TM_1081-RELATED"/>
    <property type="match status" value="1"/>
</dbReference>
<evidence type="ECO:0000256" key="2">
    <source>
        <dbReference type="RuleBase" id="RU003749"/>
    </source>
</evidence>
<dbReference type="EMBL" id="JBHSIT010000021">
    <property type="protein sequence ID" value="MFC4913907.1"/>
    <property type="molecule type" value="Genomic_DNA"/>
</dbReference>
<reference evidence="5" key="1">
    <citation type="journal article" date="2019" name="Int. J. Syst. Evol. Microbiol.">
        <title>The Global Catalogue of Microorganisms (GCM) 10K type strain sequencing project: providing services to taxonomists for standard genome sequencing and annotation.</title>
        <authorList>
            <consortium name="The Broad Institute Genomics Platform"/>
            <consortium name="The Broad Institute Genome Sequencing Center for Infectious Disease"/>
            <person name="Wu L."/>
            <person name="Ma J."/>
        </authorList>
    </citation>
    <scope>NUCLEOTIDE SEQUENCE [LARGE SCALE GENOMIC DNA]</scope>
    <source>
        <strain evidence="5">KLKA75</strain>
    </source>
</reference>
<dbReference type="RefSeq" id="WP_378265285.1">
    <property type="nucleotide sequence ID" value="NZ_JBHSIT010000021.1"/>
</dbReference>
<dbReference type="Gene3D" id="3.30.750.24">
    <property type="entry name" value="STAS domain"/>
    <property type="match status" value="1"/>
</dbReference>
<sequence>MRLLMSLADYGRYRVLTVAGEIDLLTTGRFRETLFRAVEGKSTPVLVDMSNVAFCDSSCLNAVTAVHNRVAARGQQLALFAPSRHVQKVFRITRLDQVIRIYPSLDAAIAGTCPASG</sequence>
<dbReference type="CDD" id="cd07043">
    <property type="entry name" value="STAS_anti-anti-sigma_factors"/>
    <property type="match status" value="1"/>
</dbReference>
<dbReference type="InterPro" id="IPR036513">
    <property type="entry name" value="STAS_dom_sf"/>
</dbReference>
<evidence type="ECO:0000313" key="5">
    <source>
        <dbReference type="Proteomes" id="UP001595872"/>
    </source>
</evidence>
<organism evidence="4 5">
    <name type="scientific">Actinomadura gamaensis</name>
    <dbReference type="NCBI Taxonomy" id="1763541"/>
    <lineage>
        <taxon>Bacteria</taxon>
        <taxon>Bacillati</taxon>
        <taxon>Actinomycetota</taxon>
        <taxon>Actinomycetes</taxon>
        <taxon>Streptosporangiales</taxon>
        <taxon>Thermomonosporaceae</taxon>
        <taxon>Actinomadura</taxon>
    </lineage>
</organism>
<gene>
    <name evidence="4" type="ORF">ACFPCY_41940</name>
</gene>
<dbReference type="Proteomes" id="UP001595872">
    <property type="component" value="Unassembled WGS sequence"/>
</dbReference>
<dbReference type="PANTHER" id="PTHR33495">
    <property type="entry name" value="ANTI-SIGMA FACTOR ANTAGONIST TM_1081-RELATED-RELATED"/>
    <property type="match status" value="1"/>
</dbReference>
<dbReference type="NCBIfam" id="TIGR00377">
    <property type="entry name" value="ant_ant_sig"/>
    <property type="match status" value="1"/>
</dbReference>
<comment type="similarity">
    <text evidence="1 2">Belongs to the anti-sigma-factor antagonist family.</text>
</comment>
<dbReference type="InterPro" id="IPR002645">
    <property type="entry name" value="STAS_dom"/>
</dbReference>
<accession>A0ABV9UBC7</accession>
<name>A0ABV9UBC7_9ACTN</name>
<feature type="domain" description="STAS" evidence="3">
    <location>
        <begin position="3"/>
        <end position="112"/>
    </location>
</feature>
<proteinExistence type="inferred from homology"/>
<comment type="caution">
    <text evidence="4">The sequence shown here is derived from an EMBL/GenBank/DDBJ whole genome shotgun (WGS) entry which is preliminary data.</text>
</comment>
<protein>
    <recommendedName>
        <fullName evidence="2">Anti-sigma factor antagonist</fullName>
    </recommendedName>
</protein>
<evidence type="ECO:0000256" key="1">
    <source>
        <dbReference type="ARBA" id="ARBA00009013"/>
    </source>
</evidence>